<dbReference type="AlphaFoldDB" id="A0A929RW25"/>
<reference evidence="2" key="1">
    <citation type="submission" date="2020-04" db="EMBL/GenBank/DDBJ databases">
        <title>Deep metagenomics examines the oral microbiome during advanced dental caries in children, revealing novel taxa and co-occurrences with host molecules.</title>
        <authorList>
            <person name="Baker J.L."/>
            <person name="Morton J.T."/>
            <person name="Dinis M."/>
            <person name="Alvarez R."/>
            <person name="Tran N.C."/>
            <person name="Knight R."/>
            <person name="Edlund A."/>
        </authorList>
    </citation>
    <scope>NUCLEOTIDE SEQUENCE</scope>
    <source>
        <strain evidence="2">JCVI_34_bin.1</strain>
    </source>
</reference>
<evidence type="ECO:0000313" key="2">
    <source>
        <dbReference type="EMBL" id="MBF0969609.1"/>
    </source>
</evidence>
<gene>
    <name evidence="2" type="ORF">HXK21_00995</name>
</gene>
<comment type="caution">
    <text evidence="2">The sequence shown here is derived from an EMBL/GenBank/DDBJ whole genome shotgun (WGS) entry which is preliminary data.</text>
</comment>
<name>A0A929RW25_9BACT</name>
<sequence>MQKTHKPASRDGLPVCIFSRRPLSPAGVQHSIERPRRFSSILLRFQVPHRPPQRFVCSHQTIVCCRQTIVCSHQTMVCSRQTTKRLDGGKRKRGGSAPETACRAANFRLLFRNTIKGTKRRELNARQTSEKHPKGHEKANGFYTLRC</sequence>
<evidence type="ECO:0000256" key="1">
    <source>
        <dbReference type="SAM" id="MobiDB-lite"/>
    </source>
</evidence>
<proteinExistence type="predicted"/>
<dbReference type="EMBL" id="JABZGR010000001">
    <property type="protein sequence ID" value="MBF0969609.1"/>
    <property type="molecule type" value="Genomic_DNA"/>
</dbReference>
<feature type="compositionally biased region" description="Basic and acidic residues" evidence="1">
    <location>
        <begin position="121"/>
        <end position="139"/>
    </location>
</feature>
<evidence type="ECO:0000313" key="3">
    <source>
        <dbReference type="Proteomes" id="UP000704068"/>
    </source>
</evidence>
<organism evidence="2 3">
    <name type="scientific">Alloprevotella tannerae</name>
    <dbReference type="NCBI Taxonomy" id="76122"/>
    <lineage>
        <taxon>Bacteria</taxon>
        <taxon>Pseudomonadati</taxon>
        <taxon>Bacteroidota</taxon>
        <taxon>Bacteroidia</taxon>
        <taxon>Bacteroidales</taxon>
        <taxon>Prevotellaceae</taxon>
        <taxon>Alloprevotella</taxon>
    </lineage>
</organism>
<dbReference type="Proteomes" id="UP000704068">
    <property type="component" value="Unassembled WGS sequence"/>
</dbReference>
<protein>
    <submittedName>
        <fullName evidence="2">Uncharacterized protein</fullName>
    </submittedName>
</protein>
<accession>A0A929RW25</accession>
<dbReference type="RefSeq" id="WP_303762625.1">
    <property type="nucleotide sequence ID" value="NZ_JABZGR010000001.1"/>
</dbReference>
<feature type="region of interest" description="Disordered" evidence="1">
    <location>
        <begin position="121"/>
        <end position="140"/>
    </location>
</feature>